<evidence type="ECO:0000313" key="2">
    <source>
        <dbReference type="Proteomes" id="UP000657385"/>
    </source>
</evidence>
<sequence length="191" mass="21281">MGDHFQTIVDLDATPAEASALADRALEWLVRQEIVVAEQTDCVLGSPLGNPPGAHWAKAVAEPDWKPTDGLNVETGRTVFHGGQGDAQYATCPHCASRTEFYTDSWDDIEGAWEPFGEAIDTWHKTGRATVTCQNCGLDPDLCSWTWADDYFAFAYVGFEFWNWPEFSPQFLAELAQVLDGHRVVRVWGKL</sequence>
<dbReference type="RefSeq" id="WP_196197701.1">
    <property type="nucleotide sequence ID" value="NZ_JADPRT010000017.1"/>
</dbReference>
<comment type="caution">
    <text evidence="1">The sequence shown here is derived from an EMBL/GenBank/DDBJ whole genome shotgun (WGS) entry which is preliminary data.</text>
</comment>
<reference evidence="1" key="1">
    <citation type="submission" date="2020-11" db="EMBL/GenBank/DDBJ databases">
        <title>Isolation and identification of active actinomycetes.</title>
        <authorList>
            <person name="Yu B."/>
        </authorList>
    </citation>
    <scope>NUCLEOTIDE SEQUENCE</scope>
    <source>
        <strain evidence="1">NEAU-YB345</strain>
    </source>
</reference>
<protein>
    <submittedName>
        <fullName evidence="1">Uncharacterized protein</fullName>
    </submittedName>
</protein>
<keyword evidence="2" id="KW-1185">Reference proteome</keyword>
<proteinExistence type="predicted"/>
<dbReference type="EMBL" id="JADPRT010000017">
    <property type="protein sequence ID" value="MBF9072522.1"/>
    <property type="molecule type" value="Genomic_DNA"/>
</dbReference>
<gene>
    <name evidence="1" type="ORF">I2501_31350</name>
</gene>
<name>A0A931BC42_9ACTN</name>
<dbReference type="AlphaFoldDB" id="A0A931BC42"/>
<organism evidence="1 2">
    <name type="scientific">Streptacidiphilus fuscans</name>
    <dbReference type="NCBI Taxonomy" id="2789292"/>
    <lineage>
        <taxon>Bacteria</taxon>
        <taxon>Bacillati</taxon>
        <taxon>Actinomycetota</taxon>
        <taxon>Actinomycetes</taxon>
        <taxon>Kitasatosporales</taxon>
        <taxon>Streptomycetaceae</taxon>
        <taxon>Streptacidiphilus</taxon>
    </lineage>
</organism>
<dbReference type="Proteomes" id="UP000657385">
    <property type="component" value="Unassembled WGS sequence"/>
</dbReference>
<evidence type="ECO:0000313" key="1">
    <source>
        <dbReference type="EMBL" id="MBF9072522.1"/>
    </source>
</evidence>
<accession>A0A931BC42</accession>